<protein>
    <submittedName>
        <fullName evidence="4">Cell filamentation protein Fic</fullName>
    </submittedName>
</protein>
<dbReference type="Pfam" id="PF02661">
    <property type="entry name" value="Fic"/>
    <property type="match status" value="1"/>
</dbReference>
<gene>
    <name evidence="4" type="ORF">EXH44_10410</name>
</gene>
<dbReference type="InterPro" id="IPR036597">
    <property type="entry name" value="Fido-like_dom_sf"/>
</dbReference>
<keyword evidence="2" id="KW-0547">Nucleotide-binding</keyword>
<feature type="domain" description="Fido" evidence="3">
    <location>
        <begin position="250"/>
        <end position="403"/>
    </location>
</feature>
<evidence type="ECO:0000259" key="3">
    <source>
        <dbReference type="PROSITE" id="PS51459"/>
    </source>
</evidence>
<dbReference type="Proteomes" id="UP000294444">
    <property type="component" value="Chromosome"/>
</dbReference>
<dbReference type="KEGG" id="aio:EXH44_10410"/>
<reference evidence="4 5" key="1">
    <citation type="submission" date="2019-03" db="EMBL/GenBank/DDBJ databases">
        <authorList>
            <person name="Che Y."/>
            <person name="Zhou L."/>
        </authorList>
    </citation>
    <scope>NUCLEOTIDE SEQUENCE [LARGE SCALE GENOMIC DNA]</scope>
    <source>
        <strain evidence="4 5">AIFJ1607</strain>
    </source>
</reference>
<dbReference type="InterPro" id="IPR003812">
    <property type="entry name" value="Fido"/>
</dbReference>
<feature type="active site" evidence="1">
    <location>
        <position position="335"/>
    </location>
</feature>
<dbReference type="AlphaFoldDB" id="A0A4P7CHQ6"/>
<dbReference type="PANTHER" id="PTHR13504:SF38">
    <property type="entry name" value="FIDO DOMAIN-CONTAINING PROTEIN"/>
    <property type="match status" value="1"/>
</dbReference>
<proteinExistence type="predicted"/>
<dbReference type="SUPFAM" id="SSF140931">
    <property type="entry name" value="Fic-like"/>
    <property type="match status" value="1"/>
</dbReference>
<dbReference type="InterPro" id="IPR040198">
    <property type="entry name" value="Fido_containing"/>
</dbReference>
<evidence type="ECO:0000313" key="4">
    <source>
        <dbReference type="EMBL" id="QBQ64598.1"/>
    </source>
</evidence>
<name>A0A4P7CHQ6_9PAST</name>
<evidence type="ECO:0000313" key="5">
    <source>
        <dbReference type="Proteomes" id="UP000294444"/>
    </source>
</evidence>
<dbReference type="EMBL" id="CP038145">
    <property type="protein sequence ID" value="QBQ64598.1"/>
    <property type="molecule type" value="Genomic_DNA"/>
</dbReference>
<keyword evidence="5" id="KW-1185">Reference proteome</keyword>
<evidence type="ECO:0000256" key="1">
    <source>
        <dbReference type="PIRSR" id="PIRSR640198-1"/>
    </source>
</evidence>
<dbReference type="PANTHER" id="PTHR13504">
    <property type="entry name" value="FIDO DOMAIN-CONTAINING PROTEIN DDB_G0283145"/>
    <property type="match status" value="1"/>
</dbReference>
<sequence length="528" mass="60744">MGLVSIMSHLINDPIGALWLIQQAKVEPFARLPVVSGMAARRKTEVESETGFRKELYPESYRPANSYIAHLQFHLRNEIVHLEFLQRLFQIIDKQIIQDWINTEPTGQYARRVAFLYEWLTDKQLSAPDNIGGSYVDVLSDKYLITASQAQIEKCPRWRVNNNLAGNRDFCPTLVKTPQFEQAMNLNVQTLLNGLIDEFGEELLMRSSVWLTLRESKASFKIEGEGNQTTRIARFADVIARYTGKGEIPLDEMSLSHLQKEILGDKVPFHHYGVRLSPVFVGQTHHFQEIVHYIAPSYPLVSAKLAGLKAFWQKTQGQSPIMRSAVLAFGFVYIHPLADGNGRVHRFLFNDVLRRDGVLPENVILPISGVIAESAHERQRYFALLDEVSKPLMQSIGNDYSFSKQQKVYADGIRSNLIFDAESKANPIWSYLDLSHHVIYLARLLEQVVNRDMREESLYLLHHEQAREAIKEIMEMPNDYADRIIRSARQNRGKLTNKLVKEFDFLENNEDLWQQLLSAITQAFNNRF</sequence>
<dbReference type="GO" id="GO:0005524">
    <property type="term" value="F:ATP binding"/>
    <property type="evidence" value="ECO:0007669"/>
    <property type="project" value="UniProtKB-KW"/>
</dbReference>
<keyword evidence="2" id="KW-0067">ATP-binding</keyword>
<organism evidence="4 5">
    <name type="scientific">Actinobacillus indolicus</name>
    <dbReference type="NCBI Taxonomy" id="51049"/>
    <lineage>
        <taxon>Bacteria</taxon>
        <taxon>Pseudomonadati</taxon>
        <taxon>Pseudomonadota</taxon>
        <taxon>Gammaproteobacteria</taxon>
        <taxon>Pasteurellales</taxon>
        <taxon>Pasteurellaceae</taxon>
        <taxon>Actinobacillus</taxon>
    </lineage>
</organism>
<evidence type="ECO:0000256" key="2">
    <source>
        <dbReference type="PIRSR" id="PIRSR640198-2"/>
    </source>
</evidence>
<feature type="binding site" evidence="2">
    <location>
        <begin position="339"/>
        <end position="346"/>
    </location>
    <ligand>
        <name>ATP</name>
        <dbReference type="ChEBI" id="CHEBI:30616"/>
    </ligand>
</feature>
<accession>A0A4P7CHQ6</accession>
<dbReference type="PROSITE" id="PS51459">
    <property type="entry name" value="FIDO"/>
    <property type="match status" value="1"/>
</dbReference>
<dbReference type="Gene3D" id="1.10.3290.10">
    <property type="entry name" value="Fido-like domain"/>
    <property type="match status" value="1"/>
</dbReference>